<evidence type="ECO:0000313" key="1">
    <source>
        <dbReference type="EMBL" id="GGO49404.1"/>
    </source>
</evidence>
<accession>A0ABQ2MC22</accession>
<proteinExistence type="predicted"/>
<organism evidence="1 2">
    <name type="scientific">Streptomyces daqingensis</name>
    <dbReference type="NCBI Taxonomy" id="1472640"/>
    <lineage>
        <taxon>Bacteria</taxon>
        <taxon>Bacillati</taxon>
        <taxon>Actinomycetota</taxon>
        <taxon>Actinomycetes</taxon>
        <taxon>Kitasatosporales</taxon>
        <taxon>Streptomycetaceae</taxon>
        <taxon>Streptomyces</taxon>
    </lineage>
</organism>
<dbReference type="Pfam" id="PF19801">
    <property type="entry name" value="DUF6284"/>
    <property type="match status" value="1"/>
</dbReference>
<comment type="caution">
    <text evidence="1">The sequence shown here is derived from an EMBL/GenBank/DDBJ whole genome shotgun (WGS) entry which is preliminary data.</text>
</comment>
<dbReference type="EMBL" id="BMMP01000007">
    <property type="protein sequence ID" value="GGO49404.1"/>
    <property type="molecule type" value="Genomic_DNA"/>
</dbReference>
<sequence length="87" mass="9694">MTTSRKLLTSVHDTAISELEPSDAELDAIDAEMPLILAEVELLDARIAALDRLPTELDSRRVRRAQHRVLTTRRHLANRATVAPEVA</sequence>
<name>A0ABQ2MC22_9ACTN</name>
<keyword evidence="2" id="KW-1185">Reference proteome</keyword>
<reference evidence="2" key="1">
    <citation type="journal article" date="2019" name="Int. J. Syst. Evol. Microbiol.">
        <title>The Global Catalogue of Microorganisms (GCM) 10K type strain sequencing project: providing services to taxonomists for standard genome sequencing and annotation.</title>
        <authorList>
            <consortium name="The Broad Institute Genomics Platform"/>
            <consortium name="The Broad Institute Genome Sequencing Center for Infectious Disease"/>
            <person name="Wu L."/>
            <person name="Ma J."/>
        </authorList>
    </citation>
    <scope>NUCLEOTIDE SEQUENCE [LARGE SCALE GENOMIC DNA]</scope>
    <source>
        <strain evidence="2">CGMCC 4.7178</strain>
    </source>
</reference>
<evidence type="ECO:0008006" key="3">
    <source>
        <dbReference type="Google" id="ProtNLM"/>
    </source>
</evidence>
<protein>
    <recommendedName>
        <fullName evidence="3">DUF465 domain-containing protein</fullName>
    </recommendedName>
</protein>
<dbReference type="RefSeq" id="WP_189037310.1">
    <property type="nucleotide sequence ID" value="NZ_BMMP01000007.1"/>
</dbReference>
<dbReference type="Proteomes" id="UP000631535">
    <property type="component" value="Unassembled WGS sequence"/>
</dbReference>
<dbReference type="InterPro" id="IPR046251">
    <property type="entry name" value="DUF6284"/>
</dbReference>
<evidence type="ECO:0000313" key="2">
    <source>
        <dbReference type="Proteomes" id="UP000631535"/>
    </source>
</evidence>
<gene>
    <name evidence="1" type="ORF">GCM10012287_26680</name>
</gene>